<feature type="region of interest" description="Disordered" evidence="1">
    <location>
        <begin position="515"/>
        <end position="534"/>
    </location>
</feature>
<dbReference type="InterPro" id="IPR056680">
    <property type="entry name" value="DUF7778"/>
</dbReference>
<evidence type="ECO:0000259" key="2">
    <source>
        <dbReference type="Pfam" id="PF24998"/>
    </source>
</evidence>
<accession>A0A6V7VXT8</accession>
<dbReference type="Pfam" id="PF24998">
    <property type="entry name" value="DUF7778"/>
    <property type="match status" value="1"/>
</dbReference>
<dbReference type="OrthoDB" id="5797566at2759"/>
<gene>
    <name evidence="3" type="ORF">MENT_LOCUS31773</name>
</gene>
<protein>
    <recommendedName>
        <fullName evidence="2">DUF7778 domain-containing protein</fullName>
    </recommendedName>
</protein>
<proteinExistence type="predicted"/>
<dbReference type="EMBL" id="CAJEWN010000351">
    <property type="protein sequence ID" value="CAD2179750.1"/>
    <property type="molecule type" value="Genomic_DNA"/>
</dbReference>
<reference evidence="3 4" key="1">
    <citation type="submission" date="2020-08" db="EMBL/GenBank/DDBJ databases">
        <authorList>
            <person name="Koutsovoulos G."/>
            <person name="Danchin GJ E."/>
        </authorList>
    </citation>
    <scope>NUCLEOTIDE SEQUENCE [LARGE SCALE GENOMIC DNA]</scope>
</reference>
<name>A0A6V7VXT8_MELEN</name>
<evidence type="ECO:0000256" key="1">
    <source>
        <dbReference type="SAM" id="MobiDB-lite"/>
    </source>
</evidence>
<dbReference type="Proteomes" id="UP000580250">
    <property type="component" value="Unassembled WGS sequence"/>
</dbReference>
<dbReference type="AlphaFoldDB" id="A0A6V7VXT8"/>
<evidence type="ECO:0000313" key="4">
    <source>
        <dbReference type="Proteomes" id="UP000580250"/>
    </source>
</evidence>
<organism evidence="3 4">
    <name type="scientific">Meloidogyne enterolobii</name>
    <name type="common">Root-knot nematode worm</name>
    <name type="synonym">Meloidogyne mayaguensis</name>
    <dbReference type="NCBI Taxonomy" id="390850"/>
    <lineage>
        <taxon>Eukaryota</taxon>
        <taxon>Metazoa</taxon>
        <taxon>Ecdysozoa</taxon>
        <taxon>Nematoda</taxon>
        <taxon>Chromadorea</taxon>
        <taxon>Rhabditida</taxon>
        <taxon>Tylenchina</taxon>
        <taxon>Tylenchomorpha</taxon>
        <taxon>Tylenchoidea</taxon>
        <taxon>Meloidogynidae</taxon>
        <taxon>Meloidogyninae</taxon>
        <taxon>Meloidogyne</taxon>
    </lineage>
</organism>
<feature type="domain" description="DUF7778" evidence="2">
    <location>
        <begin position="83"/>
        <end position="208"/>
    </location>
</feature>
<evidence type="ECO:0000313" key="3">
    <source>
        <dbReference type="EMBL" id="CAD2179750.1"/>
    </source>
</evidence>
<comment type="caution">
    <text evidence="3">The sequence shown here is derived from an EMBL/GenBank/DDBJ whole genome shotgun (WGS) entry which is preliminary data.</text>
</comment>
<feature type="compositionally biased region" description="Acidic residues" evidence="1">
    <location>
        <begin position="523"/>
        <end position="534"/>
    </location>
</feature>
<sequence length="534" mass="60533">MNKSKLQYSLAPKTTSLAQQSHMAGELHSHLAGVFLLDKQYTCERQLVPSPLKMISGSPAQASETRQCEVELFVIRVQHEFTKKAVLPPLDVWKRVLDRGSFRFASLDVAIKRRGLFGIERAVSYGIHTCVLSKQGHLVIYTDNWKHEGFTVNLSKAARAEFKYITRNHKMFLSRTQRIGTVRVNWNFGSIKIRLPESLLDWGHAIFEARWGKAEASYESHHYSSTVHYRPTTPILFENGTQTDSTVTFDGNVGDIAPVPSVRAPKSDDGIFQLLDPDDSFAYRSDDESLHLGEMFGSNDQSINTAKEQEMQPHSVEKKDVDHDENEEKIAFPLEKALLLNFPSENKEQQQEDYIPESAVISSGSLRRRVTFSDLNTIFEAPENEDPVEEDETSELKQDDVIPKIGCNNRNDVKDAEGIEERRKEHIVQLALDQMRIVGQHGVKETTTAEEVSIKDESCKNANEDIQHETGALQPCEQMTKTNDGDNFVSTQQLALKMQFPSQSERFDRTRCLFEHGTGGVNTDEEDDKETNKQ</sequence>